<evidence type="ECO:0000313" key="2">
    <source>
        <dbReference type="Proteomes" id="UP000254512"/>
    </source>
</evidence>
<sequence>MFLWLRNLSTAIFALITLQGCFLTNGPLEYANETNAPSVNYLPIGVPFLLGGHGSSVPISEELSLTAKHIAKLDYSDVVAYHPDCDVAVIKENNQGKTIASLGTVSQAEPVTTVGMGLTGKVLVGKGKYYLDVNFVDSTMFANCPASITDAPVQSGMSGGGTYNHQGELVGIVSGMSGSKFRLLDGTTLGNERTSIFVSTLHIRPWLVNVVEAYYDDSIKNLTASKITVSTHFLGDKSH</sequence>
<dbReference type="RefSeq" id="WP_115659569.1">
    <property type="nucleotide sequence ID" value="NZ_UGHD01000002.1"/>
</dbReference>
<dbReference type="AlphaFoldDB" id="A0A377HLC4"/>
<organism evidence="1 2">
    <name type="scientific">Grimontia hollisae</name>
    <name type="common">Vibrio hollisae</name>
    <dbReference type="NCBI Taxonomy" id="673"/>
    <lineage>
        <taxon>Bacteria</taxon>
        <taxon>Pseudomonadati</taxon>
        <taxon>Pseudomonadota</taxon>
        <taxon>Gammaproteobacteria</taxon>
        <taxon>Vibrionales</taxon>
        <taxon>Vibrionaceae</taxon>
        <taxon>Grimontia</taxon>
    </lineage>
</organism>
<name>A0A377HLC4_GRIHO</name>
<dbReference type="InterPro" id="IPR009003">
    <property type="entry name" value="Peptidase_S1_PA"/>
</dbReference>
<evidence type="ECO:0000313" key="1">
    <source>
        <dbReference type="EMBL" id="STO56916.1"/>
    </source>
</evidence>
<accession>A0A377HLC4</accession>
<dbReference type="Gene3D" id="2.40.10.10">
    <property type="entry name" value="Trypsin-like serine proteases"/>
    <property type="match status" value="2"/>
</dbReference>
<dbReference type="InterPro" id="IPR043504">
    <property type="entry name" value="Peptidase_S1_PA_chymotrypsin"/>
</dbReference>
<protein>
    <submittedName>
        <fullName evidence="1">Uncharacterized protein</fullName>
    </submittedName>
</protein>
<dbReference type="Proteomes" id="UP000254512">
    <property type="component" value="Unassembled WGS sequence"/>
</dbReference>
<reference evidence="1 2" key="1">
    <citation type="submission" date="2018-06" db="EMBL/GenBank/DDBJ databases">
        <authorList>
            <consortium name="Pathogen Informatics"/>
            <person name="Doyle S."/>
        </authorList>
    </citation>
    <scope>NUCLEOTIDE SEQUENCE [LARGE SCALE GENOMIC DNA]</scope>
    <source>
        <strain evidence="1 2">NCTC11645</strain>
    </source>
</reference>
<dbReference type="SUPFAM" id="SSF50494">
    <property type="entry name" value="Trypsin-like serine proteases"/>
    <property type="match status" value="1"/>
</dbReference>
<dbReference type="Pfam" id="PF13365">
    <property type="entry name" value="Trypsin_2"/>
    <property type="match status" value="1"/>
</dbReference>
<dbReference type="PROSITE" id="PS51257">
    <property type="entry name" value="PROKAR_LIPOPROTEIN"/>
    <property type="match status" value="1"/>
</dbReference>
<gene>
    <name evidence="1" type="ORF">NCTC11645_01291</name>
</gene>
<proteinExistence type="predicted"/>
<dbReference type="STRING" id="673.AL542_04805"/>
<dbReference type="EMBL" id="UGHD01000002">
    <property type="protein sequence ID" value="STO56916.1"/>
    <property type="molecule type" value="Genomic_DNA"/>
</dbReference>